<dbReference type="EMBL" id="CP036287">
    <property type="protein sequence ID" value="QDU68382.1"/>
    <property type="molecule type" value="Genomic_DNA"/>
</dbReference>
<dbReference type="Proteomes" id="UP000316921">
    <property type="component" value="Chromosome"/>
</dbReference>
<reference evidence="2 3" key="1">
    <citation type="submission" date="2019-02" db="EMBL/GenBank/DDBJ databases">
        <title>Deep-cultivation of Planctomycetes and their phenomic and genomic characterization uncovers novel biology.</title>
        <authorList>
            <person name="Wiegand S."/>
            <person name="Jogler M."/>
            <person name="Boedeker C."/>
            <person name="Pinto D."/>
            <person name="Vollmers J."/>
            <person name="Rivas-Marin E."/>
            <person name="Kohn T."/>
            <person name="Peeters S.H."/>
            <person name="Heuer A."/>
            <person name="Rast P."/>
            <person name="Oberbeckmann S."/>
            <person name="Bunk B."/>
            <person name="Jeske O."/>
            <person name="Meyerdierks A."/>
            <person name="Storesund J.E."/>
            <person name="Kallscheuer N."/>
            <person name="Luecker S."/>
            <person name="Lage O.M."/>
            <person name="Pohl T."/>
            <person name="Merkel B.J."/>
            <person name="Hornburger P."/>
            <person name="Mueller R.-W."/>
            <person name="Bruemmer F."/>
            <person name="Labrenz M."/>
            <person name="Spormann A.M."/>
            <person name="Op den Camp H."/>
            <person name="Overmann J."/>
            <person name="Amann R."/>
            <person name="Jetten M.S.M."/>
            <person name="Mascher T."/>
            <person name="Medema M.H."/>
            <person name="Devos D.P."/>
            <person name="Kaster A.-K."/>
            <person name="Ovreas L."/>
            <person name="Rohde M."/>
            <person name="Galperin M.Y."/>
            <person name="Jogler C."/>
        </authorList>
    </citation>
    <scope>NUCLEOTIDE SEQUENCE [LARGE SCALE GENOMIC DNA]</scope>
    <source>
        <strain evidence="2 3">Pla133</strain>
    </source>
</reference>
<proteinExistence type="predicted"/>
<sequence>MLNGSRVNVAPMRIERCVAKAPHGRPSHSTRAYRPLEKQLDGNPQPIRPRIT</sequence>
<feature type="region of interest" description="Disordered" evidence="1">
    <location>
        <begin position="18"/>
        <end position="52"/>
    </location>
</feature>
<evidence type="ECO:0000313" key="2">
    <source>
        <dbReference type="EMBL" id="QDU68382.1"/>
    </source>
</evidence>
<name>A0A518BN22_9BACT</name>
<protein>
    <submittedName>
        <fullName evidence="2">Uncharacterized protein</fullName>
    </submittedName>
</protein>
<gene>
    <name evidence="2" type="ORF">Pla133_34780</name>
</gene>
<dbReference type="AlphaFoldDB" id="A0A518BN22"/>
<accession>A0A518BN22</accession>
<evidence type="ECO:0000313" key="3">
    <source>
        <dbReference type="Proteomes" id="UP000316921"/>
    </source>
</evidence>
<dbReference type="KEGG" id="pbap:Pla133_34780"/>
<keyword evidence="3" id="KW-1185">Reference proteome</keyword>
<organism evidence="2 3">
    <name type="scientific">Engelhardtia mirabilis</name>
    <dbReference type="NCBI Taxonomy" id="2528011"/>
    <lineage>
        <taxon>Bacteria</taxon>
        <taxon>Pseudomonadati</taxon>
        <taxon>Planctomycetota</taxon>
        <taxon>Planctomycetia</taxon>
        <taxon>Planctomycetia incertae sedis</taxon>
        <taxon>Engelhardtia</taxon>
    </lineage>
</organism>
<evidence type="ECO:0000256" key="1">
    <source>
        <dbReference type="SAM" id="MobiDB-lite"/>
    </source>
</evidence>